<dbReference type="AlphaFoldDB" id="A0A2R4W2C7"/>
<evidence type="ECO:0000259" key="9">
    <source>
        <dbReference type="PROSITE" id="PS51379"/>
    </source>
</evidence>
<feature type="domain" description="4Fe-4S ferredoxin-type" evidence="9">
    <location>
        <begin position="530"/>
        <end position="559"/>
    </location>
</feature>
<dbReference type="SUPFAM" id="SSF51905">
    <property type="entry name" value="FAD/NAD(P)-binding domain"/>
    <property type="match status" value="1"/>
</dbReference>
<keyword evidence="8" id="KW-0411">Iron-sulfur</keyword>
<dbReference type="PROSITE" id="PS00198">
    <property type="entry name" value="4FE4S_FER_1"/>
    <property type="match status" value="2"/>
</dbReference>
<evidence type="ECO:0000256" key="8">
    <source>
        <dbReference type="ARBA" id="ARBA00023014"/>
    </source>
</evidence>
<sequence>MDKKIGVYICSGCEIGDAVDIEKLVEIAKEKGVSVVKTSANVCGPTFVEEIKNDIANEGINTVVIAACSPRVKTDIFNFPGCIVERVNIREFVAWVMEPKSDDAQMAAQDYLRMGIVKAEKTNLPEPWIGEDLSEEILVVGGGTSGLSAAIESSKAGFKVTVIEKEDKLGGWAAKWYKTTPTKYPFTSLEEPAVFKMIKDVESDPNITVLLNTKIVKTEGMPGLFDVTLNVAGEERVKRFGTIIAAAGFTPYDASKLGKLGFGVSPDVISNVDFERMVRETGKITRPSDGKTAKRVAFVLCAGSRDPEHLPYCSGYCCAASLKQAKYVRDINDGIAYVLYKDIRTPSQFELFYKELQNDPGILLTKCEIKEISLGEDSSLNVDVTDTLLGDELSIEADLVVLVVGMVSNANQEKPDILNLQYRQGLELPLLDTGYYPDSNYVCFPYESRRTGIYPCGTIRAPMETYGCIQDSIGAALKAIQCMWHYERGIAVHPRGWEKSYPQVFMQRCTSCKRCTEECPFGAIDEDEKGTPFYKFNRCRRCGTCMGACPERIVSFHDFSIDMVNSMIKEIEVPEDDEEKLRYLAFVCENDAYPALDAAAFLRHRFPPGIRFISLRCAGNMNLVWIADGLGNGLDGALVLGCKFGENYQCHYIKGSELCNYRFGKVGETLDRLGLESERVEMMQVQISDYVNIADILKGYVERVKEIGPNPFKGF</sequence>
<dbReference type="KEGG" id="taci:TDSAC_1568"/>
<evidence type="ECO:0000256" key="4">
    <source>
        <dbReference type="ARBA" id="ARBA00022723"/>
    </source>
</evidence>
<keyword evidence="5" id="KW-0285">Flavoprotein</keyword>
<keyword evidence="7" id="KW-0408">Iron</keyword>
<accession>A0A2R4W2C7</accession>
<dbReference type="RefSeq" id="WP_108309751.1">
    <property type="nucleotide sequence ID" value="NZ_CP020921.1"/>
</dbReference>
<name>A0A2R4W2C7_THEAF</name>
<dbReference type="Gene3D" id="3.50.50.60">
    <property type="entry name" value="FAD/NAD(P)-binding domain"/>
    <property type="match status" value="1"/>
</dbReference>
<dbReference type="Pfam" id="PF02662">
    <property type="entry name" value="FlpD"/>
    <property type="match status" value="1"/>
</dbReference>
<dbReference type="OrthoDB" id="9758544at2"/>
<dbReference type="GO" id="GO:0046872">
    <property type="term" value="F:metal ion binding"/>
    <property type="evidence" value="ECO:0007669"/>
    <property type="project" value="UniProtKB-KW"/>
</dbReference>
<evidence type="ECO:0000256" key="1">
    <source>
        <dbReference type="ARBA" id="ARBA00001974"/>
    </source>
</evidence>
<keyword evidence="5" id="KW-0274">FAD</keyword>
<protein>
    <submittedName>
        <fullName evidence="10">Putative adenylylsulfate reductase-associated electron transfer protein QmoB</fullName>
    </submittedName>
</protein>
<dbReference type="InterPro" id="IPR017900">
    <property type="entry name" value="4Fe4S_Fe_S_CS"/>
</dbReference>
<dbReference type="PANTHER" id="PTHR43498:SF1">
    <property type="entry name" value="COB--COM HETERODISULFIDE REDUCTASE IRON-SULFUR SUBUNIT A"/>
    <property type="match status" value="1"/>
</dbReference>
<comment type="cofactor">
    <cofactor evidence="1">
        <name>FAD</name>
        <dbReference type="ChEBI" id="CHEBI:57692"/>
    </cofactor>
</comment>
<comment type="similarity">
    <text evidence="2">Belongs to the HdrA family.</text>
</comment>
<organism evidence="10 11">
    <name type="scientific">Thermodesulfobium acidiphilum</name>
    <dbReference type="NCBI Taxonomy" id="1794699"/>
    <lineage>
        <taxon>Bacteria</taxon>
        <taxon>Pseudomonadati</taxon>
        <taxon>Thermodesulfobiota</taxon>
        <taxon>Thermodesulfobiia</taxon>
        <taxon>Thermodesulfobiales</taxon>
        <taxon>Thermodesulfobiaceae</taxon>
        <taxon>Thermodesulfobium</taxon>
    </lineage>
</organism>
<dbReference type="InterPro" id="IPR036188">
    <property type="entry name" value="FAD/NAD-bd_sf"/>
</dbReference>
<dbReference type="GO" id="GO:0051539">
    <property type="term" value="F:4 iron, 4 sulfur cluster binding"/>
    <property type="evidence" value="ECO:0007669"/>
    <property type="project" value="UniProtKB-KW"/>
</dbReference>
<dbReference type="InterPro" id="IPR003813">
    <property type="entry name" value="MvhD/FlpD"/>
</dbReference>
<evidence type="ECO:0000256" key="5">
    <source>
        <dbReference type="ARBA" id="ARBA00022827"/>
    </source>
</evidence>
<dbReference type="InterPro" id="IPR017896">
    <property type="entry name" value="4Fe4S_Fe-S-bd"/>
</dbReference>
<dbReference type="PRINTS" id="PR00411">
    <property type="entry name" value="PNDRDTASEI"/>
</dbReference>
<evidence type="ECO:0000313" key="11">
    <source>
        <dbReference type="Proteomes" id="UP000244792"/>
    </source>
</evidence>
<dbReference type="PROSITE" id="PS51379">
    <property type="entry name" value="4FE4S_FER_2"/>
    <property type="match status" value="2"/>
</dbReference>
<evidence type="ECO:0000256" key="3">
    <source>
        <dbReference type="ARBA" id="ARBA00022485"/>
    </source>
</evidence>
<evidence type="ECO:0000256" key="2">
    <source>
        <dbReference type="ARBA" id="ARBA00006561"/>
    </source>
</evidence>
<gene>
    <name evidence="10" type="ORF">TDSAC_1568</name>
</gene>
<evidence type="ECO:0000256" key="6">
    <source>
        <dbReference type="ARBA" id="ARBA00023002"/>
    </source>
</evidence>
<proteinExistence type="inferred from homology"/>
<dbReference type="PANTHER" id="PTHR43498">
    <property type="entry name" value="FERREDOXIN:COB-COM HETERODISULFIDE REDUCTASE SUBUNIT A"/>
    <property type="match status" value="1"/>
</dbReference>
<dbReference type="Pfam" id="PF13187">
    <property type="entry name" value="Fer4_9"/>
    <property type="match status" value="1"/>
</dbReference>
<keyword evidence="4" id="KW-0479">Metal-binding</keyword>
<reference evidence="10 11" key="1">
    <citation type="submission" date="2017-04" db="EMBL/GenBank/DDBJ databases">
        <title>Genomic insights into metabolism of Thermodesulfobium acidiphilum.</title>
        <authorList>
            <person name="Toshchakov S.V."/>
            <person name="Frolov E.N."/>
            <person name="Kublanov I.V."/>
            <person name="Samarov N.I."/>
            <person name="Novikov A."/>
            <person name="Lebedinsky A.V."/>
            <person name="Bonch-Osmolovskaya E.A."/>
            <person name="Chernyh N.A."/>
        </authorList>
    </citation>
    <scope>NUCLEOTIDE SEQUENCE [LARGE SCALE GENOMIC DNA]</scope>
    <source>
        <strain evidence="10 11">3127-1</strain>
    </source>
</reference>
<dbReference type="EMBL" id="CP020921">
    <property type="protein sequence ID" value="AWB10904.1"/>
    <property type="molecule type" value="Genomic_DNA"/>
</dbReference>
<dbReference type="GO" id="GO:0016491">
    <property type="term" value="F:oxidoreductase activity"/>
    <property type="evidence" value="ECO:0007669"/>
    <property type="project" value="UniProtKB-KW"/>
</dbReference>
<dbReference type="InterPro" id="IPR039650">
    <property type="entry name" value="HdrA-like"/>
</dbReference>
<dbReference type="Pfam" id="PF13450">
    <property type="entry name" value="NAD_binding_8"/>
    <property type="match status" value="1"/>
</dbReference>
<dbReference type="Gene3D" id="3.30.70.20">
    <property type="match status" value="1"/>
</dbReference>
<dbReference type="Proteomes" id="UP000244792">
    <property type="component" value="Chromosome"/>
</dbReference>
<evidence type="ECO:0000313" key="10">
    <source>
        <dbReference type="EMBL" id="AWB10904.1"/>
    </source>
</evidence>
<keyword evidence="11" id="KW-1185">Reference proteome</keyword>
<evidence type="ECO:0000256" key="7">
    <source>
        <dbReference type="ARBA" id="ARBA00023004"/>
    </source>
</evidence>
<dbReference type="SUPFAM" id="SSF54862">
    <property type="entry name" value="4Fe-4S ferredoxins"/>
    <property type="match status" value="1"/>
</dbReference>
<keyword evidence="6" id="KW-0560">Oxidoreductase</keyword>
<feature type="domain" description="4Fe-4S ferredoxin-type" evidence="9">
    <location>
        <begin position="500"/>
        <end position="529"/>
    </location>
</feature>
<keyword evidence="3" id="KW-0004">4Fe-4S</keyword>